<keyword evidence="1 3" id="KW-0812">Transmembrane</keyword>
<comment type="caution">
    <text evidence="4">The sequence shown here is derived from an EMBL/GenBank/DDBJ whole genome shotgun (WGS) entry which is preliminary data.</text>
</comment>
<evidence type="ECO:0000256" key="1">
    <source>
        <dbReference type="ARBA" id="ARBA00022692"/>
    </source>
</evidence>
<accession>A0A9D1THG9</accession>
<sequence length="190" mass="20412">MKQSKQWNVQKIVLVGMLAAFIFISTRFLSIPIMTPAGKTMLKTANALCLLFGILFGGVSGGLAAGIGYALFDLTDPMYAPTAWITFIKFFLMAFVCGKIAHIGGANGNNKKLNLIASISGVVLMYIMYYSEKIITLMLGGSELVPALGAVATIIPTSVFNIIFAIVVSQILTPVLRKALSSTNLYKYAN</sequence>
<dbReference type="InterPro" id="IPR009825">
    <property type="entry name" value="ECF_substrate-spec-like"/>
</dbReference>
<dbReference type="EMBL" id="DXIE01000026">
    <property type="protein sequence ID" value="HIV61979.1"/>
    <property type="molecule type" value="Genomic_DNA"/>
</dbReference>
<keyword evidence="2 3" id="KW-1133">Transmembrane helix</keyword>
<evidence type="ECO:0000256" key="2">
    <source>
        <dbReference type="ARBA" id="ARBA00022989"/>
    </source>
</evidence>
<dbReference type="PANTHER" id="PTHR37815:SF3">
    <property type="entry name" value="UPF0397 PROTEIN SPR0429"/>
    <property type="match status" value="1"/>
</dbReference>
<gene>
    <name evidence="4" type="ORF">H9746_03905</name>
</gene>
<dbReference type="Proteomes" id="UP000886808">
    <property type="component" value="Unassembled WGS sequence"/>
</dbReference>
<feature type="transmembrane region" description="Helical" evidence="3">
    <location>
        <begin position="150"/>
        <end position="172"/>
    </location>
</feature>
<dbReference type="GO" id="GO:0016020">
    <property type="term" value="C:membrane"/>
    <property type="evidence" value="ECO:0007669"/>
    <property type="project" value="InterPro"/>
</dbReference>
<protein>
    <submittedName>
        <fullName evidence="4">ECF transporter S component</fullName>
    </submittedName>
</protein>
<feature type="transmembrane region" description="Helical" evidence="3">
    <location>
        <begin position="47"/>
        <end position="72"/>
    </location>
</feature>
<dbReference type="Gene3D" id="1.10.1760.20">
    <property type="match status" value="1"/>
</dbReference>
<reference evidence="4" key="1">
    <citation type="journal article" date="2021" name="PeerJ">
        <title>Extensive microbial diversity within the chicken gut microbiome revealed by metagenomics and culture.</title>
        <authorList>
            <person name="Gilroy R."/>
            <person name="Ravi A."/>
            <person name="Getino M."/>
            <person name="Pursley I."/>
            <person name="Horton D.L."/>
            <person name="Alikhan N.F."/>
            <person name="Baker D."/>
            <person name="Gharbi K."/>
            <person name="Hall N."/>
            <person name="Watson M."/>
            <person name="Adriaenssens E.M."/>
            <person name="Foster-Nyarko E."/>
            <person name="Jarju S."/>
            <person name="Secka A."/>
            <person name="Antonio M."/>
            <person name="Oren A."/>
            <person name="Chaudhuri R.R."/>
            <person name="La Ragione R."/>
            <person name="Hildebrand F."/>
            <person name="Pallen M.J."/>
        </authorList>
    </citation>
    <scope>NUCLEOTIDE SEQUENCE</scope>
    <source>
        <strain evidence="4">CHK193-4272</strain>
    </source>
</reference>
<feature type="transmembrane region" description="Helical" evidence="3">
    <location>
        <begin position="78"/>
        <end position="101"/>
    </location>
</feature>
<evidence type="ECO:0000313" key="4">
    <source>
        <dbReference type="EMBL" id="HIV61979.1"/>
    </source>
</evidence>
<reference evidence="4" key="2">
    <citation type="submission" date="2021-04" db="EMBL/GenBank/DDBJ databases">
        <authorList>
            <person name="Gilroy R."/>
        </authorList>
    </citation>
    <scope>NUCLEOTIDE SEQUENCE</scope>
    <source>
        <strain evidence="4">CHK193-4272</strain>
    </source>
</reference>
<keyword evidence="3" id="KW-0472">Membrane</keyword>
<dbReference type="PANTHER" id="PTHR37815">
    <property type="entry name" value="UPF0397 PROTEIN BC_2624-RELATED"/>
    <property type="match status" value="1"/>
</dbReference>
<evidence type="ECO:0000256" key="3">
    <source>
        <dbReference type="SAM" id="Phobius"/>
    </source>
</evidence>
<dbReference type="Pfam" id="PF07155">
    <property type="entry name" value="ECF-ribofla_trS"/>
    <property type="match status" value="1"/>
</dbReference>
<organism evidence="4 5">
    <name type="scientific">Candidatus Butyricicoccus avistercoris</name>
    <dbReference type="NCBI Taxonomy" id="2838518"/>
    <lineage>
        <taxon>Bacteria</taxon>
        <taxon>Bacillati</taxon>
        <taxon>Bacillota</taxon>
        <taxon>Clostridia</taxon>
        <taxon>Eubacteriales</taxon>
        <taxon>Butyricicoccaceae</taxon>
        <taxon>Butyricicoccus</taxon>
    </lineage>
</organism>
<proteinExistence type="predicted"/>
<dbReference type="AlphaFoldDB" id="A0A9D1THG9"/>
<feature type="transmembrane region" description="Helical" evidence="3">
    <location>
        <begin position="12"/>
        <end position="35"/>
    </location>
</feature>
<evidence type="ECO:0000313" key="5">
    <source>
        <dbReference type="Proteomes" id="UP000886808"/>
    </source>
</evidence>
<feature type="transmembrane region" description="Helical" evidence="3">
    <location>
        <begin position="113"/>
        <end position="130"/>
    </location>
</feature>
<name>A0A9D1THG9_9FIRM</name>